<proteinExistence type="predicted"/>
<evidence type="ECO:0000313" key="1">
    <source>
        <dbReference type="EMBL" id="KAJ4830869.1"/>
    </source>
</evidence>
<dbReference type="Proteomes" id="UP001141552">
    <property type="component" value="Unassembled WGS sequence"/>
</dbReference>
<accession>A0A9Q0FG60</accession>
<keyword evidence="2" id="KW-1185">Reference proteome</keyword>
<sequence>IIILSNVNTVPLVPRDDKQHKILKSILLWNPFLPLLIQLFNPTLKFQVITTTDNLILRIPIQQKQFPGRPH</sequence>
<feature type="non-terminal residue" evidence="1">
    <location>
        <position position="71"/>
    </location>
</feature>
<comment type="caution">
    <text evidence="1">The sequence shown here is derived from an EMBL/GenBank/DDBJ whole genome shotgun (WGS) entry which is preliminary data.</text>
</comment>
<protein>
    <submittedName>
        <fullName evidence="1">Uncharacterized protein</fullName>
    </submittedName>
</protein>
<evidence type="ECO:0000313" key="2">
    <source>
        <dbReference type="Proteomes" id="UP001141552"/>
    </source>
</evidence>
<dbReference type="EMBL" id="JAKUCV010005517">
    <property type="protein sequence ID" value="KAJ4830869.1"/>
    <property type="molecule type" value="Genomic_DNA"/>
</dbReference>
<reference evidence="1" key="2">
    <citation type="journal article" date="2023" name="Plants (Basel)">
        <title>Annotation of the Turnera subulata (Passifloraceae) Draft Genome Reveals the S-Locus Evolved after the Divergence of Turneroideae from Passifloroideae in a Stepwise Manner.</title>
        <authorList>
            <person name="Henning P.M."/>
            <person name="Roalson E.H."/>
            <person name="Mir W."/>
            <person name="McCubbin A.G."/>
            <person name="Shore J.S."/>
        </authorList>
    </citation>
    <scope>NUCLEOTIDE SEQUENCE</scope>
    <source>
        <strain evidence="1">F60SS</strain>
    </source>
</reference>
<reference evidence="1" key="1">
    <citation type="submission" date="2022-02" db="EMBL/GenBank/DDBJ databases">
        <authorList>
            <person name="Henning P.M."/>
            <person name="McCubbin A.G."/>
            <person name="Shore J.S."/>
        </authorList>
    </citation>
    <scope>NUCLEOTIDE SEQUENCE</scope>
    <source>
        <strain evidence="1">F60SS</strain>
        <tissue evidence="1">Leaves</tissue>
    </source>
</reference>
<name>A0A9Q0FG60_9ROSI</name>
<organism evidence="1 2">
    <name type="scientific">Turnera subulata</name>
    <dbReference type="NCBI Taxonomy" id="218843"/>
    <lineage>
        <taxon>Eukaryota</taxon>
        <taxon>Viridiplantae</taxon>
        <taxon>Streptophyta</taxon>
        <taxon>Embryophyta</taxon>
        <taxon>Tracheophyta</taxon>
        <taxon>Spermatophyta</taxon>
        <taxon>Magnoliopsida</taxon>
        <taxon>eudicotyledons</taxon>
        <taxon>Gunneridae</taxon>
        <taxon>Pentapetalae</taxon>
        <taxon>rosids</taxon>
        <taxon>fabids</taxon>
        <taxon>Malpighiales</taxon>
        <taxon>Passifloraceae</taxon>
        <taxon>Turnera</taxon>
    </lineage>
</organism>
<gene>
    <name evidence="1" type="ORF">Tsubulata_033968</name>
</gene>
<dbReference type="AlphaFoldDB" id="A0A9Q0FG60"/>